<organism evidence="2 3">
    <name type="scientific">Drosophila lebanonensis</name>
    <name type="common">Fruit fly</name>
    <name type="synonym">Scaptodrosophila lebanonensis</name>
    <dbReference type="NCBI Taxonomy" id="7225"/>
    <lineage>
        <taxon>Eukaryota</taxon>
        <taxon>Metazoa</taxon>
        <taxon>Ecdysozoa</taxon>
        <taxon>Arthropoda</taxon>
        <taxon>Hexapoda</taxon>
        <taxon>Insecta</taxon>
        <taxon>Pterygota</taxon>
        <taxon>Neoptera</taxon>
        <taxon>Endopterygota</taxon>
        <taxon>Diptera</taxon>
        <taxon>Brachycera</taxon>
        <taxon>Muscomorpha</taxon>
        <taxon>Ephydroidea</taxon>
        <taxon>Drosophilidae</taxon>
        <taxon>Scaptodrosophila</taxon>
    </lineage>
</organism>
<gene>
    <name evidence="3" type="primary">LOC115629196</name>
</gene>
<dbReference type="Proteomes" id="UP000504634">
    <property type="component" value="Unplaced"/>
</dbReference>
<reference evidence="3" key="1">
    <citation type="submission" date="2025-08" db="UniProtKB">
        <authorList>
            <consortium name="RefSeq"/>
        </authorList>
    </citation>
    <scope>IDENTIFICATION</scope>
    <source>
        <strain evidence="3">11010-0011.00</strain>
        <tissue evidence="3">Whole body</tissue>
    </source>
</reference>
<evidence type="ECO:0000313" key="3">
    <source>
        <dbReference type="RefSeq" id="XP_030381456.1"/>
    </source>
</evidence>
<dbReference type="AlphaFoldDB" id="A0A6J2TY46"/>
<sequence>MEAEAACRVTYHLQAATELNYWIGLHCSSHINKVTNRRLHQTLKMLSAVVIINLCLISLCCRVDAQQQLPAYYSQAELYAMPWETVAPASLQSLTYTGPQRFPSSSPVPAEVSQQTPISMGLFRPHSLQTSSATAGSETNFKLPFRPSPFAGYSDGNEEQSPQLQKQEQQLRPPLSRPGELPFHAPGYYNTKPIGGPSTKKNSDPRSFTYMSPSYLYNLFRN</sequence>
<proteinExistence type="predicted"/>
<keyword evidence="2" id="KW-1185">Reference proteome</keyword>
<accession>A0A6J2TY46</accession>
<dbReference type="OrthoDB" id="7869066at2759"/>
<dbReference type="GeneID" id="115629196"/>
<name>A0A6J2TY46_DROLE</name>
<protein>
    <submittedName>
        <fullName evidence="3">Uncharacterized protein LOC115629196</fullName>
    </submittedName>
</protein>
<feature type="compositionally biased region" description="Low complexity" evidence="1">
    <location>
        <begin position="159"/>
        <end position="174"/>
    </location>
</feature>
<dbReference type="RefSeq" id="XP_030381456.1">
    <property type="nucleotide sequence ID" value="XM_030525596.1"/>
</dbReference>
<feature type="region of interest" description="Disordered" evidence="1">
    <location>
        <begin position="133"/>
        <end position="207"/>
    </location>
</feature>
<evidence type="ECO:0000313" key="2">
    <source>
        <dbReference type="Proteomes" id="UP000504634"/>
    </source>
</evidence>
<evidence type="ECO:0000256" key="1">
    <source>
        <dbReference type="SAM" id="MobiDB-lite"/>
    </source>
</evidence>